<name>E1YGY7_9BACT</name>
<protein>
    <recommendedName>
        <fullName evidence="3">Probable chemoreceptor glutamine deamidase CheD</fullName>
        <ecNumber evidence="3">3.5.1.44</ecNumber>
    </recommendedName>
</protein>
<sequence>MRKQLVFSGNYVVSKEKNIILEACLGSCIGVAIWDKEAKVGGLIHLLLPEWTGYGENTKPLIYAKTGLPIFINALCEAGADKKRMKACVAGGALIGPISQLDIDLNIGGRTSEIVQKILSDESITVCQSETGGMFGYRLSIELKSLNSSINLIADIPPQKDKDFKTPAPDDILHSINMVRPIPQIILKIVQMISDGNYNIDDVALDIKKDQVITAAILRLCSSSYLGLMEKVTSINRALALLGEKRLFKIIVSASIELYFSNPLQGYSLCKGALFHHSLGTAVIAEELAKFTGIVKPEIAYTAGLLHDIGKVVLDQYISSAYPLFYRRTQIDMAELNEAEKEIAGISHSEAGGFLGERWLLNETLTDMIRYHHQPEFATASPELAHVVYLADLLMTKFQAGQELASLDKGDIPLRLNNIGLTSSQFPAIVGLIPQHVLEGTINLPAFTH</sequence>
<comment type="function">
    <text evidence="3">Probably deamidates glutamine residues to glutamate on methyl-accepting chemotaxis receptors (MCPs), playing an important role in chemotaxis.</text>
</comment>
<dbReference type="GO" id="GO:0006935">
    <property type="term" value="P:chemotaxis"/>
    <property type="evidence" value="ECO:0007669"/>
    <property type="project" value="UniProtKB-UniRule"/>
</dbReference>
<evidence type="ECO:0000256" key="2">
    <source>
        <dbReference type="ARBA" id="ARBA00022801"/>
    </source>
</evidence>
<dbReference type="InterPro" id="IPR038592">
    <property type="entry name" value="CheD-like_sf"/>
</dbReference>
<dbReference type="Pfam" id="PF03975">
    <property type="entry name" value="CheD"/>
    <property type="match status" value="1"/>
</dbReference>
<dbReference type="EC" id="3.5.1.44" evidence="3"/>
<dbReference type="InterPro" id="IPR005659">
    <property type="entry name" value="Chemorcpt_Glu_NH3ase_CheD"/>
</dbReference>
<dbReference type="Gene3D" id="1.10.3210.10">
    <property type="entry name" value="Hypothetical protein af1432"/>
    <property type="match status" value="1"/>
</dbReference>
<proteinExistence type="inferred from homology"/>
<dbReference type="NCBIfam" id="TIGR00277">
    <property type="entry name" value="HDIG"/>
    <property type="match status" value="1"/>
</dbReference>
<evidence type="ECO:0000313" key="5">
    <source>
        <dbReference type="EMBL" id="CBX29831.1"/>
    </source>
</evidence>
<dbReference type="CDD" id="cd16352">
    <property type="entry name" value="CheD"/>
    <property type="match status" value="1"/>
</dbReference>
<dbReference type="CDD" id="cd00077">
    <property type="entry name" value="HDc"/>
    <property type="match status" value="1"/>
</dbReference>
<dbReference type="GO" id="GO:0050568">
    <property type="term" value="F:protein-glutamine glutaminase activity"/>
    <property type="evidence" value="ECO:0007669"/>
    <property type="project" value="UniProtKB-UniRule"/>
</dbReference>
<dbReference type="AlphaFoldDB" id="E1YGY7"/>
<gene>
    <name evidence="3" type="primary">cheD</name>
    <name evidence="5" type="ORF">N47_F15260</name>
</gene>
<dbReference type="InterPro" id="IPR011324">
    <property type="entry name" value="Cytotoxic_necrot_fac-like_cat"/>
</dbReference>
<dbReference type="Gene3D" id="3.30.1330.200">
    <property type="match status" value="1"/>
</dbReference>
<dbReference type="InterPro" id="IPR006675">
    <property type="entry name" value="HDIG_dom"/>
</dbReference>
<dbReference type="InterPro" id="IPR052340">
    <property type="entry name" value="RNase_Y/CdgJ"/>
</dbReference>
<dbReference type="SUPFAM" id="SSF109604">
    <property type="entry name" value="HD-domain/PDEase-like"/>
    <property type="match status" value="1"/>
</dbReference>
<dbReference type="PANTHER" id="PTHR33525">
    <property type="match status" value="1"/>
</dbReference>
<dbReference type="PANTHER" id="PTHR33525:SF3">
    <property type="entry name" value="RIBONUCLEASE Y"/>
    <property type="match status" value="1"/>
</dbReference>
<comment type="catalytic activity">
    <reaction evidence="3">
        <text>L-glutaminyl-[protein] + H2O = L-glutamyl-[protein] + NH4(+)</text>
        <dbReference type="Rhea" id="RHEA:16441"/>
        <dbReference type="Rhea" id="RHEA-COMP:10207"/>
        <dbReference type="Rhea" id="RHEA-COMP:10208"/>
        <dbReference type="ChEBI" id="CHEBI:15377"/>
        <dbReference type="ChEBI" id="CHEBI:28938"/>
        <dbReference type="ChEBI" id="CHEBI:29973"/>
        <dbReference type="ChEBI" id="CHEBI:30011"/>
        <dbReference type="EC" id="3.5.1.44"/>
    </reaction>
</comment>
<dbReference type="SMART" id="SM00471">
    <property type="entry name" value="HDc"/>
    <property type="match status" value="1"/>
</dbReference>
<comment type="similarity">
    <text evidence="3">Belongs to the CheD family.</text>
</comment>
<evidence type="ECO:0000256" key="3">
    <source>
        <dbReference type="HAMAP-Rule" id="MF_01440"/>
    </source>
</evidence>
<dbReference type="Pfam" id="PF08668">
    <property type="entry name" value="HDOD"/>
    <property type="match status" value="1"/>
</dbReference>
<dbReference type="HAMAP" id="MF_01440">
    <property type="entry name" value="CheD"/>
    <property type="match status" value="1"/>
</dbReference>
<dbReference type="EMBL" id="FR695873">
    <property type="protein sequence ID" value="CBX29831.1"/>
    <property type="molecule type" value="Genomic_DNA"/>
</dbReference>
<feature type="domain" description="HDOD" evidence="4">
    <location>
        <begin position="179"/>
        <end position="375"/>
    </location>
</feature>
<reference evidence="5" key="1">
    <citation type="journal article" date="2011" name="Environ. Microbiol.">
        <title>Genomic insights into the metabolic potential of the polycyclic aromatic hydrocarbon degrading sulfate-reducing Deltaproteobacterium N47.</title>
        <authorList>
            <person name="Bergmann F."/>
            <person name="Selesi D."/>
            <person name="Weinmaier T."/>
            <person name="Tischler P."/>
            <person name="Rattei T."/>
            <person name="Meckenstock R.U."/>
        </authorList>
    </citation>
    <scope>NUCLEOTIDE SEQUENCE</scope>
</reference>
<dbReference type="PROSITE" id="PS51833">
    <property type="entry name" value="HDOD"/>
    <property type="match status" value="1"/>
</dbReference>
<dbReference type="SUPFAM" id="SSF64438">
    <property type="entry name" value="CNF1/YfiH-like putative cysteine hydrolases"/>
    <property type="match status" value="1"/>
</dbReference>
<organism evidence="5">
    <name type="scientific">uncultured Desulfobacterium sp</name>
    <dbReference type="NCBI Taxonomy" id="201089"/>
    <lineage>
        <taxon>Bacteria</taxon>
        <taxon>Pseudomonadati</taxon>
        <taxon>Thermodesulfobacteriota</taxon>
        <taxon>Desulfobacteria</taxon>
        <taxon>Desulfobacterales</taxon>
        <taxon>Desulfobacteriaceae</taxon>
        <taxon>Desulfobacterium</taxon>
        <taxon>environmental samples</taxon>
    </lineage>
</organism>
<evidence type="ECO:0000256" key="1">
    <source>
        <dbReference type="ARBA" id="ARBA00022500"/>
    </source>
</evidence>
<dbReference type="InterPro" id="IPR003607">
    <property type="entry name" value="HD/PDEase_dom"/>
</dbReference>
<keyword evidence="2 3" id="KW-0378">Hydrolase</keyword>
<accession>E1YGY7</accession>
<evidence type="ECO:0000259" key="4">
    <source>
        <dbReference type="PROSITE" id="PS51833"/>
    </source>
</evidence>
<dbReference type="InterPro" id="IPR013976">
    <property type="entry name" value="HDOD"/>
</dbReference>
<keyword evidence="1 3" id="KW-0145">Chemotaxis</keyword>